<name>A0A485KV89_9STRA</name>
<organism evidence="2 3">
    <name type="scientific">Aphanomyces stellatus</name>
    <dbReference type="NCBI Taxonomy" id="120398"/>
    <lineage>
        <taxon>Eukaryota</taxon>
        <taxon>Sar</taxon>
        <taxon>Stramenopiles</taxon>
        <taxon>Oomycota</taxon>
        <taxon>Saprolegniomycetes</taxon>
        <taxon>Saprolegniales</taxon>
        <taxon>Verrucalvaceae</taxon>
        <taxon>Aphanomyces</taxon>
    </lineage>
</organism>
<proteinExistence type="predicted"/>
<reference evidence="1" key="2">
    <citation type="submission" date="2019-06" db="EMBL/GenBank/DDBJ databases">
        <title>Genomics analysis of Aphanomyces spp. identifies a new class of oomycete effector associated with host adaptation.</title>
        <authorList>
            <person name="Gaulin E."/>
        </authorList>
    </citation>
    <scope>NUCLEOTIDE SEQUENCE</scope>
    <source>
        <strain evidence="1">CBS 578.67</strain>
    </source>
</reference>
<dbReference type="PANTHER" id="PTHR31827">
    <property type="entry name" value="EMB|CAB89363.1"/>
    <property type="match status" value="1"/>
</dbReference>
<dbReference type="EMBL" id="VJMH01005353">
    <property type="protein sequence ID" value="KAF0696950.1"/>
    <property type="molecule type" value="Genomic_DNA"/>
</dbReference>
<sequence>MATTNCFVQGCTQLALPTGKCEKHKGRTKCIVQNCPNQTYARSLCVKHGGKRLCLAVMCSANARSHGYCCKHIPAPTNTKKFSQEAGCSKVAHCRGHCVGHGGGRKCKVDGCGEFARVAGTCRVHIAVQVSEVETPDFEMTRTSDCGWSMDLTVAYDEDMWRMGESIVFSSEEITMLDYFLPPLKV</sequence>
<reference evidence="2 3" key="1">
    <citation type="submission" date="2019-03" db="EMBL/GenBank/DDBJ databases">
        <authorList>
            <person name="Gaulin E."/>
            <person name="Dumas B."/>
        </authorList>
    </citation>
    <scope>NUCLEOTIDE SEQUENCE [LARGE SCALE GENOMIC DNA]</scope>
    <source>
        <strain evidence="2">CBS 568.67</strain>
    </source>
</reference>
<dbReference type="AlphaFoldDB" id="A0A485KV89"/>
<dbReference type="PANTHER" id="PTHR31827:SF1">
    <property type="entry name" value="EMB|CAB89363.1"/>
    <property type="match status" value="1"/>
</dbReference>
<protein>
    <submittedName>
        <fullName evidence="2">Aste57867_12335 protein</fullName>
    </submittedName>
</protein>
<evidence type="ECO:0000313" key="2">
    <source>
        <dbReference type="EMBL" id="VFT89187.1"/>
    </source>
</evidence>
<keyword evidence="3" id="KW-1185">Reference proteome</keyword>
<gene>
    <name evidence="2" type="primary">Aste57867_12335</name>
    <name evidence="1" type="ORF">As57867_012289</name>
    <name evidence="2" type="ORF">ASTE57867_12335</name>
</gene>
<accession>A0A485KV89</accession>
<evidence type="ECO:0000313" key="3">
    <source>
        <dbReference type="Proteomes" id="UP000332933"/>
    </source>
</evidence>
<dbReference type="Proteomes" id="UP000332933">
    <property type="component" value="Unassembled WGS sequence"/>
</dbReference>
<dbReference type="EMBL" id="CAADRA010005374">
    <property type="protein sequence ID" value="VFT89187.1"/>
    <property type="molecule type" value="Genomic_DNA"/>
</dbReference>
<evidence type="ECO:0000313" key="1">
    <source>
        <dbReference type="EMBL" id="KAF0696950.1"/>
    </source>
</evidence>